<comment type="caution">
    <text evidence="6">The sequence shown here is derived from an EMBL/GenBank/DDBJ whole genome shotgun (WGS) entry which is preliminary data.</text>
</comment>
<accession>A0AAV6XAE0</accession>
<dbReference type="GO" id="GO:0008270">
    <property type="term" value="F:zinc ion binding"/>
    <property type="evidence" value="ECO:0007669"/>
    <property type="project" value="InterPro"/>
</dbReference>
<name>A0AAV6XAE0_9LAMI</name>
<dbReference type="GO" id="GO:0005634">
    <property type="term" value="C:nucleus"/>
    <property type="evidence" value="ECO:0007669"/>
    <property type="project" value="UniProtKB-SubCell"/>
</dbReference>
<evidence type="ECO:0000256" key="3">
    <source>
        <dbReference type="SAM" id="MobiDB-lite"/>
    </source>
</evidence>
<evidence type="ECO:0000256" key="2">
    <source>
        <dbReference type="ARBA" id="ARBA00023242"/>
    </source>
</evidence>
<keyword evidence="4" id="KW-0812">Transmembrane</keyword>
<feature type="transmembrane region" description="Helical" evidence="4">
    <location>
        <begin position="177"/>
        <end position="195"/>
    </location>
</feature>
<sequence>MVVYYKESISSMLWQRGTMDTIPLRMTIESGYRFYERVTSIWNSPRVSHLRPILIRPEESWSQCACDVGSVIRVVRPYSPVGGVDLEVRSHGQVASQAPSCRPWDRGDLFRRLSTFKSMTWFAKPQVLSPLDCARKGWVNVDIDTLRCTSCDARLLFSTPSVWTQQQGKSCFFPCSSFIAILFFFRFIFILHGSIEKAAMFPIVSRSDLIEDYKKRFLALSKLIALPVILPGAAANRRSPQLDQFLTEFSTSGYLVPVEIPRTESPGDIPESVSSISYYQAQKLISLFGWEPHMLPYVVDFKDGENQSIKDANIIVTTGQKQKINVHSLCANEGTKTSSELQLDPCSVVLDCKLCGASVGLWAFCTIPRPVEYLRFVGLTEVNGKNVSTHDEVSAQGSPSGNEIHGGNREGITDTVTTASTSLGFTIAGGPPPGMLNYGATISLPVLGQSLRARFPIETETDQLAIQMPSLVEDEQMSLESEKGTTQGTSATTRLDVIAKNPSEVPQTAEEGSILNVNLSGTVGTINSIVEADKFACANGICREDEKLQSSYRSMEFDPIKQHRHFCPWIESNGKFEPGWQQTLSALEGNNELSFSSPNNVPSYTLIEVDDPVASVKKLFTSPNGKRTKILVKAKV</sequence>
<evidence type="ECO:0000313" key="6">
    <source>
        <dbReference type="EMBL" id="KAG8379378.1"/>
    </source>
</evidence>
<dbReference type="Proteomes" id="UP000826271">
    <property type="component" value="Unassembled WGS sequence"/>
</dbReference>
<gene>
    <name evidence="6" type="ORF">BUALT_Bualt07G0082400</name>
</gene>
<comment type="subcellular location">
    <subcellularLocation>
        <location evidence="1">Nucleus</location>
    </subcellularLocation>
</comment>
<feature type="domain" description="C3HC-type" evidence="5">
    <location>
        <begin position="103"/>
        <end position="166"/>
    </location>
</feature>
<dbReference type="EMBL" id="WHWC01000007">
    <property type="protein sequence ID" value="KAG8379378.1"/>
    <property type="molecule type" value="Genomic_DNA"/>
</dbReference>
<keyword evidence="4" id="KW-1133">Transmembrane helix</keyword>
<dbReference type="AlphaFoldDB" id="A0AAV6XAE0"/>
<keyword evidence="7" id="KW-1185">Reference proteome</keyword>
<evidence type="ECO:0000259" key="5">
    <source>
        <dbReference type="Pfam" id="PF07967"/>
    </source>
</evidence>
<evidence type="ECO:0000256" key="1">
    <source>
        <dbReference type="ARBA" id="ARBA00004123"/>
    </source>
</evidence>
<feature type="region of interest" description="Disordered" evidence="3">
    <location>
        <begin position="388"/>
        <end position="408"/>
    </location>
</feature>
<protein>
    <recommendedName>
        <fullName evidence="5">C3HC-type domain-containing protein</fullName>
    </recommendedName>
</protein>
<organism evidence="6 7">
    <name type="scientific">Buddleja alternifolia</name>
    <dbReference type="NCBI Taxonomy" id="168488"/>
    <lineage>
        <taxon>Eukaryota</taxon>
        <taxon>Viridiplantae</taxon>
        <taxon>Streptophyta</taxon>
        <taxon>Embryophyta</taxon>
        <taxon>Tracheophyta</taxon>
        <taxon>Spermatophyta</taxon>
        <taxon>Magnoliopsida</taxon>
        <taxon>eudicotyledons</taxon>
        <taxon>Gunneridae</taxon>
        <taxon>Pentapetalae</taxon>
        <taxon>asterids</taxon>
        <taxon>lamiids</taxon>
        <taxon>Lamiales</taxon>
        <taxon>Scrophulariaceae</taxon>
        <taxon>Buddlejeae</taxon>
        <taxon>Buddleja</taxon>
    </lineage>
</organism>
<evidence type="ECO:0000256" key="4">
    <source>
        <dbReference type="SAM" id="Phobius"/>
    </source>
</evidence>
<keyword evidence="2" id="KW-0539">Nucleus</keyword>
<dbReference type="Pfam" id="PF07967">
    <property type="entry name" value="zf-C3HC"/>
    <property type="match status" value="1"/>
</dbReference>
<evidence type="ECO:0000313" key="7">
    <source>
        <dbReference type="Proteomes" id="UP000826271"/>
    </source>
</evidence>
<dbReference type="InterPro" id="IPR012935">
    <property type="entry name" value="NuBaID_N"/>
</dbReference>
<dbReference type="PANTHER" id="PTHR15835:SF6">
    <property type="entry name" value="ZINC FINGER C3HC-TYPE PROTEIN 1"/>
    <property type="match status" value="1"/>
</dbReference>
<reference evidence="6" key="1">
    <citation type="submission" date="2019-10" db="EMBL/GenBank/DDBJ databases">
        <authorList>
            <person name="Zhang R."/>
            <person name="Pan Y."/>
            <person name="Wang J."/>
            <person name="Ma R."/>
            <person name="Yu S."/>
        </authorList>
    </citation>
    <scope>NUCLEOTIDE SEQUENCE</scope>
    <source>
        <strain evidence="6">LA-IB0</strain>
        <tissue evidence="6">Leaf</tissue>
    </source>
</reference>
<proteinExistence type="predicted"/>
<dbReference type="PANTHER" id="PTHR15835">
    <property type="entry name" value="NUCLEAR-INTERACTING PARTNER OF ALK"/>
    <property type="match status" value="1"/>
</dbReference>
<keyword evidence="4" id="KW-0472">Membrane</keyword>